<dbReference type="OrthoDB" id="9810101at2"/>
<dbReference type="GO" id="GO:0016791">
    <property type="term" value="F:phosphatase activity"/>
    <property type="evidence" value="ECO:0007669"/>
    <property type="project" value="UniProtKB-ARBA"/>
</dbReference>
<evidence type="ECO:0000313" key="1">
    <source>
        <dbReference type="EMBL" id="CEA01273.1"/>
    </source>
</evidence>
<protein>
    <submittedName>
        <fullName evidence="1">Putative bifunctional phosphatase/peptidyl-prolyl cis-trans isomerase</fullName>
    </submittedName>
</protein>
<dbReference type="STRING" id="1461582.BN1048_01316"/>
<sequence>MPNRKLIFFDIDGTLYNSDKQVPESAKNAVRQLKEDGHIVAIATGRGPFMYDTLREELGIETYISYNGQYIVFEGEVIYENPIANSTLEKLSAQAHSNDHPVAFCDEKDLRVSTKEHEHVKAGIGSLKLDFEVSEDKTYFEGNDIYQSLLFCSREEEAEYISSYEDVYFLRWHEFCIDVIPRGGSKAEGIKTLLDKMNIDIKDVYAFGDGPNDVEMLELIENSVAMGNGVPEAKAVSRYVTGHVDENGLYDGLKQAGLL</sequence>
<dbReference type="InterPro" id="IPR036412">
    <property type="entry name" value="HAD-like_sf"/>
</dbReference>
<dbReference type="Gene3D" id="3.40.50.1000">
    <property type="entry name" value="HAD superfamily/HAD-like"/>
    <property type="match status" value="1"/>
</dbReference>
<keyword evidence="1" id="KW-0413">Isomerase</keyword>
<dbReference type="GO" id="GO:0016853">
    <property type="term" value="F:isomerase activity"/>
    <property type="evidence" value="ECO:0007669"/>
    <property type="project" value="UniProtKB-KW"/>
</dbReference>
<keyword evidence="2" id="KW-1185">Reference proteome</keyword>
<dbReference type="CDD" id="cd07517">
    <property type="entry name" value="HAD_HPP"/>
    <property type="match status" value="1"/>
</dbReference>
<dbReference type="Pfam" id="PF08282">
    <property type="entry name" value="Hydrolase_3"/>
    <property type="match status" value="1"/>
</dbReference>
<dbReference type="Gene3D" id="3.30.1240.10">
    <property type="match status" value="1"/>
</dbReference>
<dbReference type="SFLD" id="SFLDS00003">
    <property type="entry name" value="Haloacid_Dehalogenase"/>
    <property type="match status" value="1"/>
</dbReference>
<dbReference type="NCBIfam" id="TIGR01484">
    <property type="entry name" value="HAD-SF-IIB"/>
    <property type="match status" value="1"/>
</dbReference>
<dbReference type="AlphaFoldDB" id="A0A078M1L5"/>
<dbReference type="EMBL" id="CCSE01000001">
    <property type="protein sequence ID" value="CEA01273.1"/>
    <property type="molecule type" value="Genomic_DNA"/>
</dbReference>
<dbReference type="InterPro" id="IPR000150">
    <property type="entry name" value="Cof"/>
</dbReference>
<dbReference type="Proteomes" id="UP000044136">
    <property type="component" value="Unassembled WGS sequence"/>
</dbReference>
<dbReference type="RefSeq" id="WP_035809607.1">
    <property type="nucleotide sequence ID" value="NZ_CCSE01000001.1"/>
</dbReference>
<dbReference type="SUPFAM" id="SSF56784">
    <property type="entry name" value="HAD-like"/>
    <property type="match status" value="1"/>
</dbReference>
<dbReference type="HOGENOM" id="CLU_044146_7_0_9"/>
<dbReference type="SFLD" id="SFLDG01144">
    <property type="entry name" value="C2.B.4:_PGP_Like"/>
    <property type="match status" value="1"/>
</dbReference>
<gene>
    <name evidence="1" type="ORF">BN1048_01316</name>
</gene>
<reference evidence="1 2" key="1">
    <citation type="submission" date="2014-07" db="EMBL/GenBank/DDBJ databases">
        <authorList>
            <person name="Urmite Genomes Urmite Genomes"/>
        </authorList>
    </citation>
    <scope>NUCLEOTIDE SEQUENCE [LARGE SCALE GENOMIC DNA]</scope>
    <source>
        <strain evidence="1 2">13MG44_air</strain>
    </source>
</reference>
<dbReference type="PROSITE" id="PS01228">
    <property type="entry name" value="COF_1"/>
    <property type="match status" value="1"/>
</dbReference>
<dbReference type="GO" id="GO:0000287">
    <property type="term" value="F:magnesium ion binding"/>
    <property type="evidence" value="ECO:0007669"/>
    <property type="project" value="TreeGrafter"/>
</dbReference>
<dbReference type="PANTHER" id="PTHR10000">
    <property type="entry name" value="PHOSPHOSERINE PHOSPHATASE"/>
    <property type="match status" value="1"/>
</dbReference>
<accession>A0A078M1L5</accession>
<dbReference type="GO" id="GO:0005829">
    <property type="term" value="C:cytosol"/>
    <property type="evidence" value="ECO:0007669"/>
    <property type="project" value="TreeGrafter"/>
</dbReference>
<name>A0A078M1L5_9STAP</name>
<evidence type="ECO:0000313" key="2">
    <source>
        <dbReference type="Proteomes" id="UP000044136"/>
    </source>
</evidence>
<dbReference type="InterPro" id="IPR023214">
    <property type="entry name" value="HAD_sf"/>
</dbReference>
<proteinExistence type="predicted"/>
<dbReference type="SFLD" id="SFLDG01140">
    <property type="entry name" value="C2.B:_Phosphomannomutase_and_P"/>
    <property type="match status" value="1"/>
</dbReference>
<dbReference type="NCBIfam" id="TIGR00099">
    <property type="entry name" value="Cof-subfamily"/>
    <property type="match status" value="1"/>
</dbReference>
<dbReference type="PANTHER" id="PTHR10000:SF25">
    <property type="entry name" value="PHOSPHATASE YKRA-RELATED"/>
    <property type="match status" value="1"/>
</dbReference>
<dbReference type="eggNOG" id="COG0561">
    <property type="taxonomic scope" value="Bacteria"/>
</dbReference>
<organism evidence="1 2">
    <name type="scientific">Jeotgalicoccus saudimassiliensis</name>
    <dbReference type="NCBI Taxonomy" id="1461582"/>
    <lineage>
        <taxon>Bacteria</taxon>
        <taxon>Bacillati</taxon>
        <taxon>Bacillota</taxon>
        <taxon>Bacilli</taxon>
        <taxon>Bacillales</taxon>
        <taxon>Staphylococcaceae</taxon>
        <taxon>Jeotgalicoccus</taxon>
    </lineage>
</organism>
<dbReference type="InterPro" id="IPR006379">
    <property type="entry name" value="HAD-SF_hydro_IIB"/>
</dbReference>